<dbReference type="InterPro" id="IPR012676">
    <property type="entry name" value="TGS-like"/>
</dbReference>
<dbReference type="Proteomes" id="UP001211907">
    <property type="component" value="Unassembled WGS sequence"/>
</dbReference>
<dbReference type="GO" id="GO:0016887">
    <property type="term" value="F:ATP hydrolysis activity"/>
    <property type="evidence" value="ECO:0007669"/>
    <property type="project" value="TreeGrafter"/>
</dbReference>
<accession>A0AAD5X9V6</accession>
<dbReference type="InterPro" id="IPR023192">
    <property type="entry name" value="TGS-like_dom_sf"/>
</dbReference>
<evidence type="ECO:0000259" key="3">
    <source>
        <dbReference type="PROSITE" id="PS51710"/>
    </source>
</evidence>
<gene>
    <name evidence="5" type="ORF">HK100_004520</name>
</gene>
<dbReference type="FunFam" id="3.10.20.30:FF:000001">
    <property type="entry name" value="Ribosome-binding ATPase YchF"/>
    <property type="match status" value="1"/>
</dbReference>
<dbReference type="GO" id="GO:0005737">
    <property type="term" value="C:cytoplasm"/>
    <property type="evidence" value="ECO:0007669"/>
    <property type="project" value="TreeGrafter"/>
</dbReference>
<evidence type="ECO:0000259" key="4">
    <source>
        <dbReference type="PROSITE" id="PS51880"/>
    </source>
</evidence>
<feature type="domain" description="TGS" evidence="4">
    <location>
        <begin position="229"/>
        <end position="312"/>
    </location>
</feature>
<dbReference type="PROSITE" id="PS51880">
    <property type="entry name" value="TGS"/>
    <property type="match status" value="1"/>
</dbReference>
<feature type="domain" description="OBG-type G" evidence="3">
    <location>
        <begin position="1"/>
        <end position="200"/>
    </location>
</feature>
<comment type="caution">
    <text evidence="5">The sequence shown here is derived from an EMBL/GenBank/DDBJ whole genome shotgun (WGS) entry which is preliminary data.</text>
</comment>
<keyword evidence="2" id="KW-0067">ATP-binding</keyword>
<dbReference type="PROSITE" id="PS51710">
    <property type="entry name" value="G_OBG"/>
    <property type="match status" value="1"/>
</dbReference>
<dbReference type="GO" id="GO:0005524">
    <property type="term" value="F:ATP binding"/>
    <property type="evidence" value="ECO:0007669"/>
    <property type="project" value="UniProtKB-KW"/>
</dbReference>
<dbReference type="EMBL" id="JADGJH010002216">
    <property type="protein sequence ID" value="KAJ3101566.1"/>
    <property type="molecule type" value="Genomic_DNA"/>
</dbReference>
<proteinExistence type="predicted"/>
<organism evidence="5 6">
    <name type="scientific">Physocladia obscura</name>
    <dbReference type="NCBI Taxonomy" id="109957"/>
    <lineage>
        <taxon>Eukaryota</taxon>
        <taxon>Fungi</taxon>
        <taxon>Fungi incertae sedis</taxon>
        <taxon>Chytridiomycota</taxon>
        <taxon>Chytridiomycota incertae sedis</taxon>
        <taxon>Chytridiomycetes</taxon>
        <taxon>Chytridiales</taxon>
        <taxon>Chytriomycetaceae</taxon>
        <taxon>Physocladia</taxon>
    </lineage>
</organism>
<evidence type="ECO:0000313" key="5">
    <source>
        <dbReference type="EMBL" id="KAJ3101566.1"/>
    </source>
</evidence>
<keyword evidence="6" id="KW-1185">Reference proteome</keyword>
<dbReference type="Gene3D" id="3.40.50.300">
    <property type="entry name" value="P-loop containing nucleotide triphosphate hydrolases"/>
    <property type="match status" value="1"/>
</dbReference>
<evidence type="ECO:0000256" key="1">
    <source>
        <dbReference type="ARBA" id="ARBA00022741"/>
    </source>
</evidence>
<dbReference type="InterPro" id="IPR004095">
    <property type="entry name" value="TGS"/>
</dbReference>
<dbReference type="CDD" id="cd04867">
    <property type="entry name" value="TGS_YchF_OLA1"/>
    <property type="match status" value="1"/>
</dbReference>
<dbReference type="AlphaFoldDB" id="A0AAD5X9V6"/>
<dbReference type="Gene3D" id="3.10.20.30">
    <property type="match status" value="1"/>
</dbReference>
<dbReference type="Gene3D" id="1.10.150.300">
    <property type="entry name" value="TGS-like domain"/>
    <property type="match status" value="1"/>
</dbReference>
<sequence>MDIAGLVRGAAAGEGLGNAFLANIKATDGIFHLVRAFQDQNIVHVENSVDAIRDVEIIDLELRLKDADQISGLTTKLSTKSTSRSKDTATLSTNVEFLNHIHSLLTTTTTGQGRALALEPWTTDEARALAQLRLLSLKPVVHLVNQSEQDYIACLNGGGEPPYMTRLREHAGEQGHVVGYSGAMEGLLADMETAEEREEVIEDLKKSFGVAVVRSAVPRIVWAGYEAVGLNHYFTFGKQEVRAWTVRKGTKGPQAAAVIHSDFEKAFVAAEVMRLEDLQAYGSEDAVRAAGKYVTRGKDAVIGDGDVVNFKIGKRKA</sequence>
<reference evidence="5" key="1">
    <citation type="submission" date="2020-05" db="EMBL/GenBank/DDBJ databases">
        <title>Phylogenomic resolution of chytrid fungi.</title>
        <authorList>
            <person name="Stajich J.E."/>
            <person name="Amses K."/>
            <person name="Simmons R."/>
            <person name="Seto K."/>
            <person name="Myers J."/>
            <person name="Bonds A."/>
            <person name="Quandt C.A."/>
            <person name="Barry K."/>
            <person name="Liu P."/>
            <person name="Grigoriev I."/>
            <person name="Longcore J.E."/>
            <person name="James T.Y."/>
        </authorList>
    </citation>
    <scope>NUCLEOTIDE SEQUENCE</scope>
    <source>
        <strain evidence="5">JEL0513</strain>
    </source>
</reference>
<dbReference type="SUPFAM" id="SSF52540">
    <property type="entry name" value="P-loop containing nucleoside triphosphate hydrolases"/>
    <property type="match status" value="1"/>
</dbReference>
<keyword evidence="1" id="KW-0547">Nucleotide-binding</keyword>
<dbReference type="InterPro" id="IPR027417">
    <property type="entry name" value="P-loop_NTPase"/>
</dbReference>
<protein>
    <recommendedName>
        <fullName evidence="7">GTP-binding protein</fullName>
    </recommendedName>
</protein>
<dbReference type="Pfam" id="PF06071">
    <property type="entry name" value="YchF-GTPase_C"/>
    <property type="match status" value="1"/>
</dbReference>
<evidence type="ECO:0000313" key="6">
    <source>
        <dbReference type="Proteomes" id="UP001211907"/>
    </source>
</evidence>
<dbReference type="InterPro" id="IPR012675">
    <property type="entry name" value="Beta-grasp_dom_sf"/>
</dbReference>
<dbReference type="SUPFAM" id="SSF81271">
    <property type="entry name" value="TGS-like"/>
    <property type="match status" value="1"/>
</dbReference>
<dbReference type="InterPro" id="IPR031167">
    <property type="entry name" value="G_OBG"/>
</dbReference>
<evidence type="ECO:0000256" key="2">
    <source>
        <dbReference type="ARBA" id="ARBA00022840"/>
    </source>
</evidence>
<dbReference type="GO" id="GO:0005525">
    <property type="term" value="F:GTP binding"/>
    <property type="evidence" value="ECO:0007669"/>
    <property type="project" value="InterPro"/>
</dbReference>
<evidence type="ECO:0008006" key="7">
    <source>
        <dbReference type="Google" id="ProtNLM"/>
    </source>
</evidence>
<dbReference type="PANTHER" id="PTHR23305:SF18">
    <property type="entry name" value="OBG-TYPE G DOMAIN-CONTAINING PROTEIN"/>
    <property type="match status" value="1"/>
</dbReference>
<dbReference type="PANTHER" id="PTHR23305">
    <property type="entry name" value="OBG GTPASE FAMILY"/>
    <property type="match status" value="1"/>
</dbReference>
<dbReference type="InterPro" id="IPR013029">
    <property type="entry name" value="YchF_C"/>
</dbReference>
<name>A0AAD5X9V6_9FUNG</name>